<name>A0A2H0XAN2_UNCKA</name>
<protein>
    <recommendedName>
        <fullName evidence="3">Type II toxin-antitoxin system mRNA interferase toxin, RelE/StbE family</fullName>
    </recommendedName>
</protein>
<comment type="caution">
    <text evidence="1">The sequence shown here is derived from an EMBL/GenBank/DDBJ whole genome shotgun (WGS) entry which is preliminary data.</text>
</comment>
<gene>
    <name evidence="1" type="ORF">COT51_00245</name>
</gene>
<dbReference type="AlphaFoldDB" id="A0A2H0XAN2"/>
<dbReference type="InterPro" id="IPR035093">
    <property type="entry name" value="RelE/ParE_toxin_dom_sf"/>
</dbReference>
<accession>A0A2H0XAN2</accession>
<evidence type="ECO:0000313" key="1">
    <source>
        <dbReference type="EMBL" id="PIS21931.1"/>
    </source>
</evidence>
<organism evidence="1 2">
    <name type="scientific">candidate division WWE3 bacterium CG08_land_8_20_14_0_20_41_15</name>
    <dbReference type="NCBI Taxonomy" id="1975086"/>
    <lineage>
        <taxon>Bacteria</taxon>
        <taxon>Katanobacteria</taxon>
    </lineage>
</organism>
<dbReference type="Proteomes" id="UP000231098">
    <property type="component" value="Unassembled WGS sequence"/>
</dbReference>
<dbReference type="Gene3D" id="3.30.2310.20">
    <property type="entry name" value="RelE-like"/>
    <property type="match status" value="1"/>
</dbReference>
<sequence>MNEVILSSSFDRQLRKLIKNSPSLKKKASKVLKILVEDVHQPSLRLHKLSGESNWSISVTDDIRMIIQFENERVFCLRIGTHDEVY</sequence>
<dbReference type="EMBL" id="PEYV01000003">
    <property type="protein sequence ID" value="PIS21931.1"/>
    <property type="molecule type" value="Genomic_DNA"/>
</dbReference>
<evidence type="ECO:0008006" key="3">
    <source>
        <dbReference type="Google" id="ProtNLM"/>
    </source>
</evidence>
<reference evidence="2" key="1">
    <citation type="submission" date="2017-09" db="EMBL/GenBank/DDBJ databases">
        <title>Depth-based differentiation of microbial function through sediment-hosted aquifers and enrichment of novel symbionts in the deep terrestrial subsurface.</title>
        <authorList>
            <person name="Probst A.J."/>
            <person name="Ladd B."/>
            <person name="Jarett J.K."/>
            <person name="Geller-Mcgrath D.E."/>
            <person name="Sieber C.M.K."/>
            <person name="Emerson J.B."/>
            <person name="Anantharaman K."/>
            <person name="Thomas B.C."/>
            <person name="Malmstrom R."/>
            <person name="Stieglmeier M."/>
            <person name="Klingl A."/>
            <person name="Woyke T."/>
            <person name="Ryan C.M."/>
            <person name="Banfield J.F."/>
        </authorList>
    </citation>
    <scope>NUCLEOTIDE SEQUENCE [LARGE SCALE GENOMIC DNA]</scope>
</reference>
<evidence type="ECO:0000313" key="2">
    <source>
        <dbReference type="Proteomes" id="UP000231098"/>
    </source>
</evidence>
<dbReference type="SUPFAM" id="SSF143011">
    <property type="entry name" value="RelE-like"/>
    <property type="match status" value="1"/>
</dbReference>
<proteinExistence type="predicted"/>